<dbReference type="EMBL" id="JBHUIT010000001">
    <property type="protein sequence ID" value="MFD2255072.1"/>
    <property type="molecule type" value="Genomic_DNA"/>
</dbReference>
<proteinExistence type="predicted"/>
<comment type="caution">
    <text evidence="1">The sequence shown here is derived from an EMBL/GenBank/DDBJ whole genome shotgun (WGS) entry which is preliminary data.</text>
</comment>
<keyword evidence="2" id="KW-1185">Reference proteome</keyword>
<reference evidence="2" key="1">
    <citation type="journal article" date="2019" name="Int. J. Syst. Evol. Microbiol.">
        <title>The Global Catalogue of Microorganisms (GCM) 10K type strain sequencing project: providing services to taxonomists for standard genome sequencing and annotation.</title>
        <authorList>
            <consortium name="The Broad Institute Genomics Platform"/>
            <consortium name="The Broad Institute Genome Sequencing Center for Infectious Disease"/>
            <person name="Wu L."/>
            <person name="Ma J."/>
        </authorList>
    </citation>
    <scope>NUCLEOTIDE SEQUENCE [LARGE SCALE GENOMIC DNA]</scope>
    <source>
        <strain evidence="2">CGMCC 4.7106</strain>
    </source>
</reference>
<evidence type="ECO:0000313" key="2">
    <source>
        <dbReference type="Proteomes" id="UP001597375"/>
    </source>
</evidence>
<dbReference type="RefSeq" id="WP_386817734.1">
    <property type="nucleotide sequence ID" value="NZ_JBHUIT010000001.1"/>
</dbReference>
<protein>
    <submittedName>
        <fullName evidence="1">Uncharacterized protein</fullName>
    </submittedName>
</protein>
<name>A0ABW5D2P7_9BACT</name>
<accession>A0ABW5D2P7</accession>
<organism evidence="1 2">
    <name type="scientific">Luteolibacter algae</name>
    <dbReference type="NCBI Taxonomy" id="454151"/>
    <lineage>
        <taxon>Bacteria</taxon>
        <taxon>Pseudomonadati</taxon>
        <taxon>Verrucomicrobiota</taxon>
        <taxon>Verrucomicrobiia</taxon>
        <taxon>Verrucomicrobiales</taxon>
        <taxon>Verrucomicrobiaceae</taxon>
        <taxon>Luteolibacter</taxon>
    </lineage>
</organism>
<evidence type="ECO:0000313" key="1">
    <source>
        <dbReference type="EMBL" id="MFD2255072.1"/>
    </source>
</evidence>
<gene>
    <name evidence="1" type="ORF">ACFSSA_00150</name>
</gene>
<sequence length="207" mass="23740">MNGKRAIILKVSAMLLIVWVIVFAVRSVAASKKITAERLDKELAGLNFADWSENPGSGSIAQRRKKEIRDVAEMVNRLDFAERQKNRDSRAGENFFKKLSQDEKNLFIDLTIVETMSRFMEALDQMPEDQRKKFVQQGLNEIREGRTEEEMERAKEMDENLLTKISEEGMKAYFDKASADTKLDLAPLMEAMNEVMQGLRGNEFGPR</sequence>
<dbReference type="Proteomes" id="UP001597375">
    <property type="component" value="Unassembled WGS sequence"/>
</dbReference>